<name>A0AAE9Y525_9ACTN</name>
<dbReference type="RefSeq" id="WP_272734971.1">
    <property type="nucleotide sequence ID" value="NZ_CP116942.1"/>
</dbReference>
<accession>A0AAE9Y525</accession>
<dbReference type="HAMAP" id="MF_00048">
    <property type="entry name" value="UPF0102"/>
    <property type="match status" value="1"/>
</dbReference>
<dbReference type="NCBIfam" id="TIGR00252">
    <property type="entry name" value="YraN family protein"/>
    <property type="match status" value="1"/>
</dbReference>
<dbReference type="GO" id="GO:0003676">
    <property type="term" value="F:nucleic acid binding"/>
    <property type="evidence" value="ECO:0007669"/>
    <property type="project" value="InterPro"/>
</dbReference>
<dbReference type="InterPro" id="IPR003509">
    <property type="entry name" value="UPF0102_YraN-like"/>
</dbReference>
<dbReference type="NCBIfam" id="NF009154">
    <property type="entry name" value="PRK12497.3-3"/>
    <property type="match status" value="1"/>
</dbReference>
<sequence length="121" mass="13363">MPGGRPPDRRRQRLGARGEQLAAAWYEDRGWTVLARNWRDGRRGEIDLVVRRGRVVAVCEVKTRTTAAFGVPAEAVTPDKQARIRRLGAAWLAQAGLGAVDVRFDVVAVLGDQVEVIEDAF</sequence>
<dbReference type="NCBIfam" id="NF009150">
    <property type="entry name" value="PRK12497.1-3"/>
    <property type="match status" value="1"/>
</dbReference>
<dbReference type="SUPFAM" id="SSF52980">
    <property type="entry name" value="Restriction endonuclease-like"/>
    <property type="match status" value="1"/>
</dbReference>
<dbReference type="Pfam" id="PF02021">
    <property type="entry name" value="UPF0102"/>
    <property type="match status" value="1"/>
</dbReference>
<proteinExistence type="inferred from homology"/>
<reference evidence="3" key="1">
    <citation type="submission" date="2023-01" db="EMBL/GenBank/DDBJ databases">
        <title>The diversity of Class Acidimicrobiia in South China Sea sediment environments and the proposal of Iamia marina sp. nov., a novel species of the genus Iamia.</title>
        <authorList>
            <person name="He Y."/>
            <person name="Tian X."/>
        </authorList>
    </citation>
    <scope>NUCLEOTIDE SEQUENCE</scope>
    <source>
        <strain evidence="3">DSM 19957</strain>
    </source>
</reference>
<keyword evidence="4" id="KW-1185">Reference proteome</keyword>
<dbReference type="Gene3D" id="3.40.1350.10">
    <property type="match status" value="1"/>
</dbReference>
<organism evidence="3 4">
    <name type="scientific">Iamia majanohamensis</name>
    <dbReference type="NCBI Taxonomy" id="467976"/>
    <lineage>
        <taxon>Bacteria</taxon>
        <taxon>Bacillati</taxon>
        <taxon>Actinomycetota</taxon>
        <taxon>Acidimicrobiia</taxon>
        <taxon>Acidimicrobiales</taxon>
        <taxon>Iamiaceae</taxon>
        <taxon>Iamia</taxon>
    </lineage>
</organism>
<evidence type="ECO:0000256" key="2">
    <source>
        <dbReference type="HAMAP-Rule" id="MF_00048"/>
    </source>
</evidence>
<dbReference type="AlphaFoldDB" id="A0AAE9Y525"/>
<dbReference type="InterPro" id="IPR011335">
    <property type="entry name" value="Restrct_endonuc-II-like"/>
</dbReference>
<dbReference type="KEGG" id="ima:PO878_13165"/>
<dbReference type="EMBL" id="CP116942">
    <property type="protein sequence ID" value="WCO65446.1"/>
    <property type="molecule type" value="Genomic_DNA"/>
</dbReference>
<dbReference type="InterPro" id="IPR011856">
    <property type="entry name" value="tRNA_endonuc-like_dom_sf"/>
</dbReference>
<protein>
    <recommendedName>
        <fullName evidence="2">UPF0102 protein PO878_13165</fullName>
    </recommendedName>
</protein>
<comment type="similarity">
    <text evidence="1 2">Belongs to the UPF0102 family.</text>
</comment>
<dbReference type="PANTHER" id="PTHR34039:SF1">
    <property type="entry name" value="UPF0102 PROTEIN YRAN"/>
    <property type="match status" value="1"/>
</dbReference>
<evidence type="ECO:0000313" key="4">
    <source>
        <dbReference type="Proteomes" id="UP001216390"/>
    </source>
</evidence>
<dbReference type="PANTHER" id="PTHR34039">
    <property type="entry name" value="UPF0102 PROTEIN YRAN"/>
    <property type="match status" value="1"/>
</dbReference>
<gene>
    <name evidence="3" type="ORF">PO878_13165</name>
</gene>
<evidence type="ECO:0000313" key="3">
    <source>
        <dbReference type="EMBL" id="WCO65446.1"/>
    </source>
</evidence>
<evidence type="ECO:0000256" key="1">
    <source>
        <dbReference type="ARBA" id="ARBA00006738"/>
    </source>
</evidence>
<dbReference type="Proteomes" id="UP001216390">
    <property type="component" value="Chromosome"/>
</dbReference>